<keyword evidence="5 7" id="KW-1133">Transmembrane helix</keyword>
<dbReference type="CDD" id="cd01127">
    <property type="entry name" value="TrwB_TraG_TraD_VirD4"/>
    <property type="match status" value="1"/>
</dbReference>
<gene>
    <name evidence="8" type="ORF">A4R26_31095</name>
</gene>
<comment type="caution">
    <text evidence="8">The sequence shown here is derived from an EMBL/GenBank/DDBJ whole genome shotgun (WGS) entry which is preliminary data.</text>
</comment>
<keyword evidence="4 7" id="KW-0812">Transmembrane</keyword>
<evidence type="ECO:0000256" key="6">
    <source>
        <dbReference type="ARBA" id="ARBA00023136"/>
    </source>
</evidence>
<dbReference type="PANTHER" id="PTHR37937:SF1">
    <property type="entry name" value="CONJUGATIVE TRANSFER: DNA TRANSPORT"/>
    <property type="match status" value="1"/>
</dbReference>
<comment type="similarity">
    <text evidence="2">Belongs to the VirD4/TraG family.</text>
</comment>
<dbReference type="InterPro" id="IPR051539">
    <property type="entry name" value="T4SS-coupling_protein"/>
</dbReference>
<keyword evidence="3" id="KW-1003">Cell membrane</keyword>
<keyword evidence="9" id="KW-1185">Reference proteome</keyword>
<evidence type="ECO:0000256" key="2">
    <source>
        <dbReference type="ARBA" id="ARBA00008806"/>
    </source>
</evidence>
<dbReference type="OrthoDB" id="9759295at2"/>
<evidence type="ECO:0000256" key="5">
    <source>
        <dbReference type="ARBA" id="ARBA00022989"/>
    </source>
</evidence>
<dbReference type="PANTHER" id="PTHR37937">
    <property type="entry name" value="CONJUGATIVE TRANSFER: DNA TRANSPORT"/>
    <property type="match status" value="1"/>
</dbReference>
<dbReference type="AlphaFoldDB" id="A0A1V9ESP1"/>
<sequence>MQFNQRKAKGMFDVSKADLIELFSVRGHADGKTKALLLFIGLVLTPVTLLGALIYYKKGFRLFMEPNNELPRLHSLPPVIRVGMIIGAVLIWVVIYLATVILLRLVIWFGGDFVNHNPSFVFAFLLVNLVLTAFIWLGFSLWRGRIYKYVREKQRHGSARFATENELMPYRKPKGFYIGAGLYYNKPGHICSVAGTRAGKSVNLLFQNLLMPHLFDGSVVCFDPKGELAAVSERVNREAGKKTIILNAWDLLGLGNTPFNPLDILKSADRINLCDDVATLAESIVPVASGSNESHFSDKARSYISGMILHLMTAVPEQDRHLGTIWSWLRKDNDSWCELLADMMLNDDPVAGEIVKATANEIASLMKTSEREYGSIISTAQKYTDVFKSPALRESLKTSPKFSAEDLTKGNVVLYLIVPADRLKSHSTYMRLVITSLLRSVIRKPGKDVLFLIDEAYAMGYHSEIELALGAYAGFGVHLWTIWQSLVQIQDLYPKTWQSFLANSSVRHFFNISDNFSADYISSMFGQTSVPEYNDKGDISGASARPLITPDEIRRQSGDTIYTVIDQLAPSQVPKIPYYNMNLDCDPNPYYKPESNLEQIAHSVRVSKAERDRLNN</sequence>
<dbReference type="Proteomes" id="UP000192276">
    <property type="component" value="Unassembled WGS sequence"/>
</dbReference>
<name>A0A1V9ESP1_9BACT</name>
<dbReference type="SUPFAM" id="SSF52540">
    <property type="entry name" value="P-loop containing nucleoside triphosphate hydrolases"/>
    <property type="match status" value="1"/>
</dbReference>
<dbReference type="STRING" id="550983.A4R26_31095"/>
<feature type="transmembrane region" description="Helical" evidence="7">
    <location>
        <begin position="119"/>
        <end position="142"/>
    </location>
</feature>
<evidence type="ECO:0000313" key="9">
    <source>
        <dbReference type="Proteomes" id="UP000192276"/>
    </source>
</evidence>
<organism evidence="8 9">
    <name type="scientific">Niastella populi</name>
    <dbReference type="NCBI Taxonomy" id="550983"/>
    <lineage>
        <taxon>Bacteria</taxon>
        <taxon>Pseudomonadati</taxon>
        <taxon>Bacteroidota</taxon>
        <taxon>Chitinophagia</taxon>
        <taxon>Chitinophagales</taxon>
        <taxon>Chitinophagaceae</taxon>
        <taxon>Niastella</taxon>
    </lineage>
</organism>
<reference evidence="9" key="1">
    <citation type="submission" date="2016-04" db="EMBL/GenBank/DDBJ databases">
        <authorList>
            <person name="Chen L."/>
            <person name="Zhuang W."/>
            <person name="Wang G."/>
        </authorList>
    </citation>
    <scope>NUCLEOTIDE SEQUENCE [LARGE SCALE GENOMIC DNA]</scope>
    <source>
        <strain evidence="9">208</strain>
    </source>
</reference>
<proteinExistence type="inferred from homology"/>
<feature type="transmembrane region" description="Helical" evidence="7">
    <location>
        <begin position="82"/>
        <end position="107"/>
    </location>
</feature>
<feature type="transmembrane region" description="Helical" evidence="7">
    <location>
        <begin position="35"/>
        <end position="56"/>
    </location>
</feature>
<accession>A0A1V9ESP1</accession>
<dbReference type="EMBL" id="LWBP01000230">
    <property type="protein sequence ID" value="OQP49062.1"/>
    <property type="molecule type" value="Genomic_DNA"/>
</dbReference>
<evidence type="ECO:0000256" key="7">
    <source>
        <dbReference type="SAM" id="Phobius"/>
    </source>
</evidence>
<dbReference type="RefSeq" id="WP_081170220.1">
    <property type="nucleotide sequence ID" value="NZ_LWBP01000230.1"/>
</dbReference>
<dbReference type="Pfam" id="PF02534">
    <property type="entry name" value="T4SS-DNA_transf"/>
    <property type="match status" value="1"/>
</dbReference>
<evidence type="ECO:0000256" key="3">
    <source>
        <dbReference type="ARBA" id="ARBA00022475"/>
    </source>
</evidence>
<protein>
    <recommendedName>
        <fullName evidence="10">TraD/TraG TraM recognition site domain-containing protein</fullName>
    </recommendedName>
</protein>
<keyword evidence="6 7" id="KW-0472">Membrane</keyword>
<evidence type="ECO:0000256" key="1">
    <source>
        <dbReference type="ARBA" id="ARBA00004651"/>
    </source>
</evidence>
<evidence type="ECO:0000313" key="8">
    <source>
        <dbReference type="EMBL" id="OQP49062.1"/>
    </source>
</evidence>
<dbReference type="GO" id="GO:0005886">
    <property type="term" value="C:plasma membrane"/>
    <property type="evidence" value="ECO:0007669"/>
    <property type="project" value="UniProtKB-SubCell"/>
</dbReference>
<comment type="subcellular location">
    <subcellularLocation>
        <location evidence="1">Cell membrane</location>
        <topology evidence="1">Multi-pass membrane protein</topology>
    </subcellularLocation>
</comment>
<evidence type="ECO:0008006" key="10">
    <source>
        <dbReference type="Google" id="ProtNLM"/>
    </source>
</evidence>
<dbReference type="Gene3D" id="3.40.50.300">
    <property type="entry name" value="P-loop containing nucleotide triphosphate hydrolases"/>
    <property type="match status" value="1"/>
</dbReference>
<dbReference type="InterPro" id="IPR027417">
    <property type="entry name" value="P-loop_NTPase"/>
</dbReference>
<evidence type="ECO:0000256" key="4">
    <source>
        <dbReference type="ARBA" id="ARBA00022692"/>
    </source>
</evidence>
<dbReference type="InterPro" id="IPR003688">
    <property type="entry name" value="TraG/VirD4"/>
</dbReference>